<proteinExistence type="predicted"/>
<name>A0A1A9WL37_9MUSC</name>
<feature type="compositionally biased region" description="Acidic residues" evidence="1">
    <location>
        <begin position="70"/>
        <end position="83"/>
    </location>
</feature>
<evidence type="ECO:0000313" key="2">
    <source>
        <dbReference type="EnsemblMetazoa" id="GBRI023514-PA"/>
    </source>
</evidence>
<sequence length="174" mass="18824">MALVSQTITVAQKKHLFTCSRVGKLISIGFTQSAEDLGSVGEAGGDGADGVDDDDDTDPEFNDGSHSSDEGETSEGEEHEDESASFGEEFGHDAVRSASCGALSLTESVEEFFTHALGFFQLILSNFSTSNLLTAVCHFYEEDMILFQSYFNPAKKNSETSFDHKCAILQELVN</sequence>
<evidence type="ECO:0000313" key="3">
    <source>
        <dbReference type="Proteomes" id="UP000091820"/>
    </source>
</evidence>
<reference evidence="2" key="2">
    <citation type="submission" date="2020-05" db="UniProtKB">
        <authorList>
            <consortium name="EnsemblMetazoa"/>
        </authorList>
    </citation>
    <scope>IDENTIFICATION</scope>
    <source>
        <strain evidence="2">IAEA</strain>
    </source>
</reference>
<dbReference type="Proteomes" id="UP000091820">
    <property type="component" value="Unassembled WGS sequence"/>
</dbReference>
<protein>
    <submittedName>
        <fullName evidence="2">Uncharacterized protein</fullName>
    </submittedName>
</protein>
<dbReference type="VEuPathDB" id="VectorBase:GBRI023514"/>
<organism evidence="2 3">
    <name type="scientific">Glossina brevipalpis</name>
    <dbReference type="NCBI Taxonomy" id="37001"/>
    <lineage>
        <taxon>Eukaryota</taxon>
        <taxon>Metazoa</taxon>
        <taxon>Ecdysozoa</taxon>
        <taxon>Arthropoda</taxon>
        <taxon>Hexapoda</taxon>
        <taxon>Insecta</taxon>
        <taxon>Pterygota</taxon>
        <taxon>Neoptera</taxon>
        <taxon>Endopterygota</taxon>
        <taxon>Diptera</taxon>
        <taxon>Brachycera</taxon>
        <taxon>Muscomorpha</taxon>
        <taxon>Hippoboscoidea</taxon>
        <taxon>Glossinidae</taxon>
        <taxon>Glossina</taxon>
    </lineage>
</organism>
<keyword evidence="3" id="KW-1185">Reference proteome</keyword>
<evidence type="ECO:0000256" key="1">
    <source>
        <dbReference type="SAM" id="MobiDB-lite"/>
    </source>
</evidence>
<accession>A0A1A9WL37</accession>
<dbReference type="EnsemblMetazoa" id="GBRI023514-RA">
    <property type="protein sequence ID" value="GBRI023514-PA"/>
    <property type="gene ID" value="GBRI023514"/>
</dbReference>
<feature type="compositionally biased region" description="Acidic residues" evidence="1">
    <location>
        <begin position="49"/>
        <end position="61"/>
    </location>
</feature>
<dbReference type="AlphaFoldDB" id="A0A1A9WL37"/>
<reference evidence="3" key="1">
    <citation type="submission" date="2014-03" db="EMBL/GenBank/DDBJ databases">
        <authorList>
            <person name="Aksoy S."/>
            <person name="Warren W."/>
            <person name="Wilson R.K."/>
        </authorList>
    </citation>
    <scope>NUCLEOTIDE SEQUENCE [LARGE SCALE GENOMIC DNA]</scope>
    <source>
        <strain evidence="3">IAEA</strain>
    </source>
</reference>
<feature type="region of interest" description="Disordered" evidence="1">
    <location>
        <begin position="38"/>
        <end position="88"/>
    </location>
</feature>